<dbReference type="GO" id="GO:0006605">
    <property type="term" value="P:protein targeting"/>
    <property type="evidence" value="ECO:0007669"/>
    <property type="project" value="InterPro"/>
</dbReference>
<keyword evidence="7" id="KW-1185">Reference proteome</keyword>
<proteinExistence type="predicted"/>
<evidence type="ECO:0000256" key="3">
    <source>
        <dbReference type="ARBA" id="ARBA00023010"/>
    </source>
</evidence>
<reference evidence="6 7" key="1">
    <citation type="journal article" date="2011" name="Science">
        <title>The ecoresponsive genome of Daphnia pulex.</title>
        <authorList>
            <person name="Colbourne J.K."/>
            <person name="Pfrender M.E."/>
            <person name="Gilbert D."/>
            <person name="Thomas W.K."/>
            <person name="Tucker A."/>
            <person name="Oakley T.H."/>
            <person name="Tokishita S."/>
            <person name="Aerts A."/>
            <person name="Arnold G.J."/>
            <person name="Basu M.K."/>
            <person name="Bauer D.J."/>
            <person name="Caceres C.E."/>
            <person name="Carmel L."/>
            <person name="Casola C."/>
            <person name="Choi J.H."/>
            <person name="Detter J.C."/>
            <person name="Dong Q."/>
            <person name="Dusheyko S."/>
            <person name="Eads B.D."/>
            <person name="Frohlich T."/>
            <person name="Geiler-Samerotte K.A."/>
            <person name="Gerlach D."/>
            <person name="Hatcher P."/>
            <person name="Jogdeo S."/>
            <person name="Krijgsveld J."/>
            <person name="Kriventseva E.V."/>
            <person name="Kultz D."/>
            <person name="Laforsch C."/>
            <person name="Lindquist E."/>
            <person name="Lopez J."/>
            <person name="Manak J.R."/>
            <person name="Muller J."/>
            <person name="Pangilinan J."/>
            <person name="Patwardhan R.P."/>
            <person name="Pitluck S."/>
            <person name="Pritham E.J."/>
            <person name="Rechtsteiner A."/>
            <person name="Rho M."/>
            <person name="Rogozin I.B."/>
            <person name="Sakarya O."/>
            <person name="Salamov A."/>
            <person name="Schaack S."/>
            <person name="Shapiro H."/>
            <person name="Shiga Y."/>
            <person name="Skalitzky C."/>
            <person name="Smith Z."/>
            <person name="Souvorov A."/>
            <person name="Sung W."/>
            <person name="Tang Z."/>
            <person name="Tsuchiya D."/>
            <person name="Tu H."/>
            <person name="Vos H."/>
            <person name="Wang M."/>
            <person name="Wolf Y.I."/>
            <person name="Yamagata H."/>
            <person name="Yamada T."/>
            <person name="Ye Y."/>
            <person name="Shaw J.R."/>
            <person name="Andrews J."/>
            <person name="Crease T.J."/>
            <person name="Tang H."/>
            <person name="Lucas S.M."/>
            <person name="Robertson H.M."/>
            <person name="Bork P."/>
            <person name="Koonin E.V."/>
            <person name="Zdobnov E.M."/>
            <person name="Grigoriev I.V."/>
            <person name="Lynch M."/>
            <person name="Boore J.L."/>
        </authorList>
    </citation>
    <scope>NUCLEOTIDE SEQUENCE [LARGE SCALE GENOMIC DNA]</scope>
</reference>
<evidence type="ECO:0000259" key="5">
    <source>
        <dbReference type="PROSITE" id="PS51196"/>
    </source>
</evidence>
<dbReference type="GO" id="GO:0006886">
    <property type="term" value="P:intracellular protein transport"/>
    <property type="evidence" value="ECO:0007669"/>
    <property type="project" value="InterPro"/>
</dbReference>
<evidence type="ECO:0000313" key="6">
    <source>
        <dbReference type="EMBL" id="EFX70248.1"/>
    </source>
</evidence>
<dbReference type="AlphaFoldDB" id="E9HDG2"/>
<dbReference type="InterPro" id="IPR001650">
    <property type="entry name" value="Helicase_C-like"/>
</dbReference>
<dbReference type="KEGG" id="dpx:DAPPUDRAFT_61489"/>
<sequence>MNIYQKVVNAKLNPKIVFYFRQIVERERHIRIPDHLLDFVDRHLDTWLDNARRALELQQDVDYVIDHDRSDSSPDLNPQVIIIDPETGTDQSNSQWGGALHQFLQLKEGCKLTLQSLKAVFISNAKYINKYIYFAGVSGTLGSQPEKEFLKKKYKCFRFKPTRLLKTNERWQEVVTEETRATIIDQNRSIIIFCRSIKEVNIVYKQLISAIKELRDNNKRIHRYTRDYEKFAFENSKLDVGHVIVATNLAGRGTDIKISENLEANGGLHICLTNFVDNERVEEQAMGRAARKGQPGSGILILCEEQIEKTEELDTSEEWGAEKIFVMKEIREWKEIQRISRLEKDFKHLKMLEDLFENNNFI</sequence>
<dbReference type="FunFam" id="3.40.50.300:FF:003215">
    <property type="entry name" value="Si:dkey-187j14.8"/>
    <property type="match status" value="1"/>
</dbReference>
<dbReference type="SUPFAM" id="SSF52540">
    <property type="entry name" value="P-loop containing nucleoside triphosphate hydrolases"/>
    <property type="match status" value="1"/>
</dbReference>
<evidence type="ECO:0000313" key="7">
    <source>
        <dbReference type="Proteomes" id="UP000000305"/>
    </source>
</evidence>
<dbReference type="FunFam" id="3.90.1440.10:FF:000007">
    <property type="entry name" value="Uncharacterized protein"/>
    <property type="match status" value="1"/>
</dbReference>
<dbReference type="Pfam" id="PF00271">
    <property type="entry name" value="Helicase_C"/>
    <property type="match status" value="1"/>
</dbReference>
<dbReference type="InParanoid" id="E9HDG2"/>
<dbReference type="EMBL" id="GL732623">
    <property type="protein sequence ID" value="EFX70248.1"/>
    <property type="molecule type" value="Genomic_DNA"/>
</dbReference>
<dbReference type="HOGENOM" id="CLU_766340_0_0_1"/>
<dbReference type="eggNOG" id="ENOG502QS7I">
    <property type="taxonomic scope" value="Eukaryota"/>
</dbReference>
<dbReference type="InterPro" id="IPR027417">
    <property type="entry name" value="P-loop_NTPase"/>
</dbReference>
<evidence type="ECO:0000256" key="2">
    <source>
        <dbReference type="ARBA" id="ARBA00022927"/>
    </source>
</evidence>
<keyword evidence="1" id="KW-0963">Cytoplasm</keyword>
<dbReference type="GO" id="GO:0016020">
    <property type="term" value="C:membrane"/>
    <property type="evidence" value="ECO:0007669"/>
    <property type="project" value="InterPro"/>
</dbReference>
<dbReference type="STRING" id="6669.E9HDG2"/>
<dbReference type="GO" id="GO:0017038">
    <property type="term" value="P:protein import"/>
    <property type="evidence" value="ECO:0007669"/>
    <property type="project" value="InterPro"/>
</dbReference>
<name>E9HDG2_DAPPU</name>
<dbReference type="InterPro" id="IPR000185">
    <property type="entry name" value="SecA"/>
</dbReference>
<dbReference type="OrthoDB" id="10067052at2759"/>
<dbReference type="InterPro" id="IPR036670">
    <property type="entry name" value="SecA_X-link_sf"/>
</dbReference>
<feature type="domain" description="Helicase C-terminal" evidence="4">
    <location>
        <begin position="167"/>
        <end position="338"/>
    </location>
</feature>
<keyword evidence="2" id="KW-0653">Protein transport</keyword>
<dbReference type="PROSITE" id="PS51196">
    <property type="entry name" value="SECA_MOTOR_DEAD"/>
    <property type="match status" value="1"/>
</dbReference>
<dbReference type="PROSITE" id="PS51194">
    <property type="entry name" value="HELICASE_CTER"/>
    <property type="match status" value="1"/>
</dbReference>
<dbReference type="Proteomes" id="UP000000305">
    <property type="component" value="Unassembled WGS sequence"/>
</dbReference>
<gene>
    <name evidence="6" type="ORF">DAPPUDRAFT_61489</name>
</gene>
<dbReference type="Gene3D" id="3.40.50.300">
    <property type="entry name" value="P-loop containing nucleotide triphosphate hydrolases"/>
    <property type="match status" value="2"/>
</dbReference>
<dbReference type="SUPFAM" id="SSF81767">
    <property type="entry name" value="Pre-protein crosslinking domain of SecA"/>
    <property type="match status" value="1"/>
</dbReference>
<dbReference type="Gene3D" id="3.90.1440.10">
    <property type="entry name" value="SecA, preprotein cross-linking domain"/>
    <property type="match status" value="1"/>
</dbReference>
<dbReference type="GO" id="GO:0005524">
    <property type="term" value="F:ATP binding"/>
    <property type="evidence" value="ECO:0007669"/>
    <property type="project" value="InterPro"/>
</dbReference>
<protein>
    <submittedName>
        <fullName evidence="6">Uncharacterized protein</fullName>
    </submittedName>
</protein>
<accession>E9HDG2</accession>
<keyword evidence="2" id="KW-0813">Transport</keyword>
<dbReference type="InterPro" id="IPR014018">
    <property type="entry name" value="SecA_motor_DEAD"/>
</dbReference>
<dbReference type="PANTHER" id="PTHR30612">
    <property type="entry name" value="SECA INNER MEMBRANE COMPONENT OF SEC PROTEIN SECRETION SYSTEM"/>
    <property type="match status" value="1"/>
</dbReference>
<evidence type="ECO:0000256" key="1">
    <source>
        <dbReference type="ARBA" id="ARBA00022490"/>
    </source>
</evidence>
<evidence type="ECO:0000259" key="4">
    <source>
        <dbReference type="PROSITE" id="PS51194"/>
    </source>
</evidence>
<dbReference type="PANTHER" id="PTHR30612:SF0">
    <property type="entry name" value="CHLOROPLAST PROTEIN-TRANSPORTING ATPASE"/>
    <property type="match status" value="1"/>
</dbReference>
<dbReference type="PhylomeDB" id="E9HDG2"/>
<keyword evidence="3" id="KW-0811">Translocation</keyword>
<feature type="domain" description="SecA family profile" evidence="5">
    <location>
        <begin position="1"/>
        <end position="340"/>
    </location>
</feature>
<organism evidence="6 7">
    <name type="scientific">Daphnia pulex</name>
    <name type="common">Water flea</name>
    <dbReference type="NCBI Taxonomy" id="6669"/>
    <lineage>
        <taxon>Eukaryota</taxon>
        <taxon>Metazoa</taxon>
        <taxon>Ecdysozoa</taxon>
        <taxon>Arthropoda</taxon>
        <taxon>Crustacea</taxon>
        <taxon>Branchiopoda</taxon>
        <taxon>Diplostraca</taxon>
        <taxon>Cladocera</taxon>
        <taxon>Anomopoda</taxon>
        <taxon>Daphniidae</taxon>
        <taxon>Daphnia</taxon>
    </lineage>
</organism>